<dbReference type="Pfam" id="PF03009">
    <property type="entry name" value="GDPD"/>
    <property type="match status" value="1"/>
</dbReference>
<dbReference type="PANTHER" id="PTHR46211">
    <property type="entry name" value="GLYCEROPHOSPHORYL DIESTER PHOSPHODIESTERASE"/>
    <property type="match status" value="1"/>
</dbReference>
<dbReference type="PROSITE" id="PS51704">
    <property type="entry name" value="GP_PDE"/>
    <property type="match status" value="1"/>
</dbReference>
<dbReference type="GO" id="GO:0006629">
    <property type="term" value="P:lipid metabolic process"/>
    <property type="evidence" value="ECO:0007669"/>
    <property type="project" value="InterPro"/>
</dbReference>
<feature type="domain" description="GP-PDE" evidence="1">
    <location>
        <begin position="65"/>
        <end position="297"/>
    </location>
</feature>
<dbReference type="InterPro" id="IPR017946">
    <property type="entry name" value="PLC-like_Pdiesterase_TIM-brl"/>
</dbReference>
<comment type="caution">
    <text evidence="2">The sequence shown here is derived from an EMBL/GenBank/DDBJ whole genome shotgun (WGS) entry which is preliminary data.</text>
</comment>
<evidence type="ECO:0000313" key="3">
    <source>
        <dbReference type="Proteomes" id="UP000823617"/>
    </source>
</evidence>
<name>A0A9D9HJV1_9BACT</name>
<evidence type="ECO:0000259" key="1">
    <source>
        <dbReference type="PROSITE" id="PS51704"/>
    </source>
</evidence>
<dbReference type="Proteomes" id="UP000823617">
    <property type="component" value="Unassembled WGS sequence"/>
</dbReference>
<dbReference type="EMBL" id="JADIMK010000015">
    <property type="protein sequence ID" value="MBO8455172.1"/>
    <property type="molecule type" value="Genomic_DNA"/>
</dbReference>
<reference evidence="2" key="2">
    <citation type="journal article" date="2021" name="PeerJ">
        <title>Extensive microbial diversity within the chicken gut microbiome revealed by metagenomics and culture.</title>
        <authorList>
            <person name="Gilroy R."/>
            <person name="Ravi A."/>
            <person name="Getino M."/>
            <person name="Pursley I."/>
            <person name="Horton D.L."/>
            <person name="Alikhan N.F."/>
            <person name="Baker D."/>
            <person name="Gharbi K."/>
            <person name="Hall N."/>
            <person name="Watson M."/>
            <person name="Adriaenssens E.M."/>
            <person name="Foster-Nyarko E."/>
            <person name="Jarju S."/>
            <person name="Secka A."/>
            <person name="Antonio M."/>
            <person name="Oren A."/>
            <person name="Chaudhuri R.R."/>
            <person name="La Ragione R."/>
            <person name="Hildebrand F."/>
            <person name="Pallen M.J."/>
        </authorList>
    </citation>
    <scope>NUCLEOTIDE SEQUENCE</scope>
    <source>
        <strain evidence="2">B1-3475</strain>
    </source>
</reference>
<evidence type="ECO:0000313" key="2">
    <source>
        <dbReference type="EMBL" id="MBO8455172.1"/>
    </source>
</evidence>
<dbReference type="GO" id="GO:0008081">
    <property type="term" value="F:phosphoric diester hydrolase activity"/>
    <property type="evidence" value="ECO:0007669"/>
    <property type="project" value="InterPro"/>
</dbReference>
<reference evidence="2" key="1">
    <citation type="submission" date="2020-10" db="EMBL/GenBank/DDBJ databases">
        <authorList>
            <person name="Gilroy R."/>
        </authorList>
    </citation>
    <scope>NUCLEOTIDE SEQUENCE</scope>
    <source>
        <strain evidence="2">B1-3475</strain>
    </source>
</reference>
<sequence length="307" mass="34335">MEIIRTSQMKKIGTAVTEILKSPATRKLLTFSAVLLCTWTAGSAMLQAQNTRMMMQNTVAMTQKTAIVAHRGYWNCEEAGYARNSIAALECAQKAGFAYSEFDVNMTSDGILLVVHDGVIGGKRIEDCPYSEFKDITLENGEKIPLLDDYLAQAKLYPGTKLVLELKEHSTPETEDKAVTATIKKLREYKLDSPDKVIFISFSINICKRFAEFMPGFTVQYLGEGYTPAQLHGMGITGIDADYNLLKEHPETVRQAKQLRMSVNCWTVNTSEEMQEMIKLGVGFITTDYPMEARKILGDKELRAGQK</sequence>
<dbReference type="Gene3D" id="3.20.20.190">
    <property type="entry name" value="Phosphatidylinositol (PI) phosphodiesterase"/>
    <property type="match status" value="1"/>
</dbReference>
<dbReference type="InterPro" id="IPR030395">
    <property type="entry name" value="GP_PDE_dom"/>
</dbReference>
<proteinExistence type="predicted"/>
<accession>A0A9D9HJV1</accession>
<protein>
    <submittedName>
        <fullName evidence="2">Glycerophosphodiester phosphodiesterase</fullName>
    </submittedName>
</protein>
<dbReference type="AlphaFoldDB" id="A0A9D9HJV1"/>
<gene>
    <name evidence="2" type="ORF">IAC08_02050</name>
</gene>
<dbReference type="PANTHER" id="PTHR46211:SF1">
    <property type="entry name" value="GLYCEROPHOSPHODIESTER PHOSPHODIESTERASE, CYTOPLASMIC"/>
    <property type="match status" value="1"/>
</dbReference>
<dbReference type="SUPFAM" id="SSF51695">
    <property type="entry name" value="PLC-like phosphodiesterases"/>
    <property type="match status" value="1"/>
</dbReference>
<organism evidence="2 3">
    <name type="scientific">Candidatus Cryptobacteroides intestinigallinarum</name>
    <dbReference type="NCBI Taxonomy" id="2840767"/>
    <lineage>
        <taxon>Bacteria</taxon>
        <taxon>Pseudomonadati</taxon>
        <taxon>Bacteroidota</taxon>
        <taxon>Bacteroidia</taxon>
        <taxon>Bacteroidales</taxon>
        <taxon>Candidatus Cryptobacteroides</taxon>
    </lineage>
</organism>